<evidence type="ECO:0000259" key="7">
    <source>
        <dbReference type="PROSITE" id="PS50261"/>
    </source>
</evidence>
<feature type="region of interest" description="Disordered" evidence="5">
    <location>
        <begin position="431"/>
        <end position="457"/>
    </location>
</feature>
<dbReference type="GO" id="GO:0007166">
    <property type="term" value="P:cell surface receptor signaling pathway"/>
    <property type="evidence" value="ECO:0007669"/>
    <property type="project" value="InterPro"/>
</dbReference>
<feature type="transmembrane region" description="Helical" evidence="6">
    <location>
        <begin position="320"/>
        <end position="340"/>
    </location>
</feature>
<evidence type="ECO:0000256" key="4">
    <source>
        <dbReference type="ARBA" id="ARBA00023136"/>
    </source>
</evidence>
<dbReference type="EMBL" id="KZ805481">
    <property type="protein sequence ID" value="PVH95860.1"/>
    <property type="molecule type" value="Genomic_DNA"/>
</dbReference>
<dbReference type="PANTHER" id="PTHR23112">
    <property type="entry name" value="G PROTEIN-COUPLED RECEPTOR 157-RELATED"/>
    <property type="match status" value="1"/>
</dbReference>
<dbReference type="GO" id="GO:0004930">
    <property type="term" value="F:G protein-coupled receptor activity"/>
    <property type="evidence" value="ECO:0007669"/>
    <property type="project" value="TreeGrafter"/>
</dbReference>
<evidence type="ECO:0000256" key="2">
    <source>
        <dbReference type="ARBA" id="ARBA00022692"/>
    </source>
</evidence>
<feature type="transmembrane region" description="Helical" evidence="6">
    <location>
        <begin position="147"/>
        <end position="172"/>
    </location>
</feature>
<feature type="transmembrane region" description="Helical" evidence="6">
    <location>
        <begin position="105"/>
        <end position="127"/>
    </location>
</feature>
<sequence>MSALSVLGSIFIIITFLKWSYFRKPINRLVFYTAFGNLLGNIATFMGTSAIPNAHELTPVCEFQGILIQWFMAADSFLVFSMALNVQLVFFHGYTSVQLRLLEKWYLFCAYGVPAITAIAYICIDHLTNTKVIGPGILYCWLSPDVAWMRIAFVYTPIWLVILSTLGIYLVIGLRILCKGSKFQSLSKKVTTDREPENVLHGRHMSADLPIKVETKMETHFEPQSSHEIAVGLSRSGSHSSFGSTRQLSTALHAQTASAHPGHFPGSIYDGNAQNGYRATAFATDRLDIETDPYHSVSMPNDSITGRPSYLEVNVAAWNYFKVALLMFVALVCVWFPSTINRLQQFIHKDKALFGLYLGSALGLPLQGFWNSVIYISTTWLECKRATAEVVALIPRRRCSSPSTGNPQTMHADESPLEFGAVIPLAEFTNSRPPELHQSPETPASKDMPSTNVTISK</sequence>
<dbReference type="Gene3D" id="1.20.1070.10">
    <property type="entry name" value="Rhodopsin 7-helix transmembrane proteins"/>
    <property type="match status" value="1"/>
</dbReference>
<keyword evidence="3 6" id="KW-1133">Transmembrane helix</keyword>
<name>A0A2V1DCN9_9PLEO</name>
<evidence type="ECO:0000256" key="5">
    <source>
        <dbReference type="SAM" id="MobiDB-lite"/>
    </source>
</evidence>
<gene>
    <name evidence="8" type="ORF">DM02DRAFT_536455</name>
</gene>
<accession>A0A2V1DCN9</accession>
<feature type="compositionally biased region" description="Polar residues" evidence="5">
    <location>
        <begin position="448"/>
        <end position="457"/>
    </location>
</feature>
<protein>
    <recommendedName>
        <fullName evidence="7">G-protein coupled receptors family 2 profile 2 domain-containing protein</fullName>
    </recommendedName>
</protein>
<organism evidence="8 9">
    <name type="scientific">Periconia macrospinosa</name>
    <dbReference type="NCBI Taxonomy" id="97972"/>
    <lineage>
        <taxon>Eukaryota</taxon>
        <taxon>Fungi</taxon>
        <taxon>Dikarya</taxon>
        <taxon>Ascomycota</taxon>
        <taxon>Pezizomycotina</taxon>
        <taxon>Dothideomycetes</taxon>
        <taxon>Pleosporomycetidae</taxon>
        <taxon>Pleosporales</taxon>
        <taxon>Massarineae</taxon>
        <taxon>Periconiaceae</taxon>
        <taxon>Periconia</taxon>
    </lineage>
</organism>
<evidence type="ECO:0000313" key="9">
    <source>
        <dbReference type="Proteomes" id="UP000244855"/>
    </source>
</evidence>
<feature type="transmembrane region" description="Helical" evidence="6">
    <location>
        <begin position="6"/>
        <end position="22"/>
    </location>
</feature>
<dbReference type="Proteomes" id="UP000244855">
    <property type="component" value="Unassembled WGS sequence"/>
</dbReference>
<feature type="transmembrane region" description="Helical" evidence="6">
    <location>
        <begin position="29"/>
        <end position="47"/>
    </location>
</feature>
<dbReference type="PROSITE" id="PS50261">
    <property type="entry name" value="G_PROTEIN_RECEP_F2_4"/>
    <property type="match status" value="1"/>
</dbReference>
<dbReference type="GO" id="GO:0007189">
    <property type="term" value="P:adenylate cyclase-activating G protein-coupled receptor signaling pathway"/>
    <property type="evidence" value="ECO:0007669"/>
    <property type="project" value="TreeGrafter"/>
</dbReference>
<dbReference type="InterPro" id="IPR017981">
    <property type="entry name" value="GPCR_2-like_7TM"/>
</dbReference>
<dbReference type="PANTHER" id="PTHR23112:SF0">
    <property type="entry name" value="TRANSMEMBRANE PROTEIN 116"/>
    <property type="match status" value="1"/>
</dbReference>
<keyword evidence="2 6" id="KW-0812">Transmembrane</keyword>
<evidence type="ECO:0000256" key="6">
    <source>
        <dbReference type="SAM" id="Phobius"/>
    </source>
</evidence>
<proteinExistence type="predicted"/>
<keyword evidence="4 6" id="KW-0472">Membrane</keyword>
<feature type="transmembrane region" description="Helical" evidence="6">
    <location>
        <begin position="67"/>
        <end position="93"/>
    </location>
</feature>
<dbReference type="GO" id="GO:0005886">
    <property type="term" value="C:plasma membrane"/>
    <property type="evidence" value="ECO:0007669"/>
    <property type="project" value="TreeGrafter"/>
</dbReference>
<comment type="subcellular location">
    <subcellularLocation>
        <location evidence="1">Membrane</location>
        <topology evidence="1">Multi-pass membrane protein</topology>
    </subcellularLocation>
</comment>
<dbReference type="SUPFAM" id="SSF81321">
    <property type="entry name" value="Family A G protein-coupled receptor-like"/>
    <property type="match status" value="1"/>
</dbReference>
<feature type="transmembrane region" description="Helical" evidence="6">
    <location>
        <begin position="352"/>
        <end position="376"/>
    </location>
</feature>
<keyword evidence="9" id="KW-1185">Reference proteome</keyword>
<dbReference type="OrthoDB" id="18453at2759"/>
<dbReference type="AlphaFoldDB" id="A0A2V1DCN9"/>
<feature type="domain" description="G-protein coupled receptors family 2 profile 2" evidence="7">
    <location>
        <begin position="1"/>
        <end position="170"/>
    </location>
</feature>
<evidence type="ECO:0000313" key="8">
    <source>
        <dbReference type="EMBL" id="PVH95860.1"/>
    </source>
</evidence>
<reference evidence="8 9" key="1">
    <citation type="journal article" date="2018" name="Sci. Rep.">
        <title>Comparative genomics provides insights into the lifestyle and reveals functional heterogeneity of dark septate endophytic fungi.</title>
        <authorList>
            <person name="Knapp D.G."/>
            <person name="Nemeth J.B."/>
            <person name="Barry K."/>
            <person name="Hainaut M."/>
            <person name="Henrissat B."/>
            <person name="Johnson J."/>
            <person name="Kuo A."/>
            <person name="Lim J.H.P."/>
            <person name="Lipzen A."/>
            <person name="Nolan M."/>
            <person name="Ohm R.A."/>
            <person name="Tamas L."/>
            <person name="Grigoriev I.V."/>
            <person name="Spatafora J.W."/>
            <person name="Nagy L.G."/>
            <person name="Kovacs G.M."/>
        </authorList>
    </citation>
    <scope>NUCLEOTIDE SEQUENCE [LARGE SCALE GENOMIC DNA]</scope>
    <source>
        <strain evidence="8 9">DSE2036</strain>
    </source>
</reference>
<dbReference type="STRING" id="97972.A0A2V1DCN9"/>
<evidence type="ECO:0000256" key="1">
    <source>
        <dbReference type="ARBA" id="ARBA00004141"/>
    </source>
</evidence>
<evidence type="ECO:0000256" key="3">
    <source>
        <dbReference type="ARBA" id="ARBA00022989"/>
    </source>
</evidence>